<organism evidence="1 2">
    <name type="scientific">Periplaneta americana</name>
    <name type="common">American cockroach</name>
    <name type="synonym">Blatta americana</name>
    <dbReference type="NCBI Taxonomy" id="6978"/>
    <lineage>
        <taxon>Eukaryota</taxon>
        <taxon>Metazoa</taxon>
        <taxon>Ecdysozoa</taxon>
        <taxon>Arthropoda</taxon>
        <taxon>Hexapoda</taxon>
        <taxon>Insecta</taxon>
        <taxon>Pterygota</taxon>
        <taxon>Neoptera</taxon>
        <taxon>Polyneoptera</taxon>
        <taxon>Dictyoptera</taxon>
        <taxon>Blattodea</taxon>
        <taxon>Blattoidea</taxon>
        <taxon>Blattidae</taxon>
        <taxon>Blattinae</taxon>
        <taxon>Periplaneta</taxon>
    </lineage>
</organism>
<evidence type="ECO:0000313" key="1">
    <source>
        <dbReference type="EMBL" id="KAJ4434076.1"/>
    </source>
</evidence>
<sequence>MSPTCYTNISSRSVLQKERCCGTSRPYLQDPGINVVYYLPSGLRFRYRQHGYENRHFCRQITVTAKLSVPELFYDCHWTRSEYEGTPFTFEYRAEDLHHVEYRQYEIMLPLYKYTGTCQLRHTSLGHVTAFCYKLQWVVSAEYVPQNQ</sequence>
<protein>
    <submittedName>
        <fullName evidence="1">Uncharacterized protein</fullName>
    </submittedName>
</protein>
<evidence type="ECO:0000313" key="2">
    <source>
        <dbReference type="Proteomes" id="UP001148838"/>
    </source>
</evidence>
<dbReference type="EMBL" id="JAJSOF020000027">
    <property type="protein sequence ID" value="KAJ4434076.1"/>
    <property type="molecule type" value="Genomic_DNA"/>
</dbReference>
<proteinExistence type="predicted"/>
<name>A0ABQ8SK43_PERAM</name>
<comment type="caution">
    <text evidence="1">The sequence shown here is derived from an EMBL/GenBank/DDBJ whole genome shotgun (WGS) entry which is preliminary data.</text>
</comment>
<dbReference type="Proteomes" id="UP001148838">
    <property type="component" value="Unassembled WGS sequence"/>
</dbReference>
<keyword evidence="2" id="KW-1185">Reference proteome</keyword>
<accession>A0ABQ8SK43</accession>
<reference evidence="1 2" key="1">
    <citation type="journal article" date="2022" name="Allergy">
        <title>Genome assembly and annotation of Periplaneta americana reveal a comprehensive cockroach allergen profile.</title>
        <authorList>
            <person name="Wang L."/>
            <person name="Xiong Q."/>
            <person name="Saelim N."/>
            <person name="Wang L."/>
            <person name="Nong W."/>
            <person name="Wan A.T."/>
            <person name="Shi M."/>
            <person name="Liu X."/>
            <person name="Cao Q."/>
            <person name="Hui J.H.L."/>
            <person name="Sookrung N."/>
            <person name="Leung T.F."/>
            <person name="Tungtrongchitr A."/>
            <person name="Tsui S.K.W."/>
        </authorList>
    </citation>
    <scope>NUCLEOTIDE SEQUENCE [LARGE SCALE GENOMIC DNA]</scope>
    <source>
        <strain evidence="1">PWHHKU_190912</strain>
    </source>
</reference>
<gene>
    <name evidence="1" type="ORF">ANN_16395</name>
</gene>